<gene>
    <name evidence="1" type="ORF">CD943_14620</name>
    <name evidence="2" type="ORF">EQG53_10100</name>
    <name evidence="3" type="ORF">I6H83_12345</name>
</gene>
<accession>A0A246K8G6</accession>
<reference evidence="3 6" key="4">
    <citation type="submission" date="2020-12" db="EMBL/GenBank/DDBJ databases">
        <title>FDA dAtabase for Regulatory Grade micrObial Sequences (FDA-ARGOS): Supporting development and validation of Infectious Disease Dx tests.</title>
        <authorList>
            <person name="Kerrigan L."/>
            <person name="Long C."/>
            <person name="Tallon L."/>
            <person name="Sadzewicz L."/>
            <person name="Zhao X."/>
            <person name="Boylan J."/>
            <person name="Ott S."/>
            <person name="Bowen H."/>
            <person name="Vavikolanu K."/>
            <person name="Mehta A."/>
            <person name="Aluvathingal J."/>
            <person name="Nadendla S."/>
            <person name="Yan Y."/>
            <person name="Sichtig H."/>
        </authorList>
    </citation>
    <scope>NUCLEOTIDE SEQUENCE [LARGE SCALE GENOMIC DNA]</scope>
    <source>
        <strain evidence="3 6">FDAARGOS_1026</strain>
    </source>
</reference>
<evidence type="ECO:0000313" key="4">
    <source>
        <dbReference type="Proteomes" id="UP000197024"/>
    </source>
</evidence>
<sequence length="223" mass="22606">MFGIGGGGFNIGSLVSTAALAVATGGTSVALQAALSTVMQTVGSQILQQVGQQLGLPQSVIDLAQAAFAGATGNPAGVASNLQEATQGVSDLFGATPYQAGEFHRASEDFVQKMSNMIIDGMKNENEKAASAGGVGNANGQSFLVRLGIALGSVLDQKMDRMMAISREIAGLGKIDQNNQSKLAGLTGEMQGIGQEYGLVSNALNNTQKAIGEGNKTLASKNG</sequence>
<reference evidence="1 4" key="2">
    <citation type="submission" date="2017-06" db="EMBL/GenBank/DDBJ databases">
        <authorList>
            <person name="Kim H.J."/>
            <person name="Triplett B.A."/>
        </authorList>
    </citation>
    <scope>NUCLEOTIDE SEQUENCE [LARGE SCALE GENOMIC DNA]</scope>
    <source>
        <strain evidence="1 4">BZC3</strain>
    </source>
</reference>
<dbReference type="AlphaFoldDB" id="A0A246K8G6"/>
<dbReference type="EMBL" id="CP021995">
    <property type="protein sequence ID" value="ASD28015.1"/>
    <property type="molecule type" value="Genomic_DNA"/>
</dbReference>
<dbReference type="Proteomes" id="UP000596117">
    <property type="component" value="Chromosome"/>
</dbReference>
<protein>
    <submittedName>
        <fullName evidence="1">Uncharacterized protein</fullName>
    </submittedName>
</protein>
<evidence type="ECO:0000313" key="1">
    <source>
        <dbReference type="EMBL" id="ASD28015.1"/>
    </source>
</evidence>
<evidence type="ECO:0000313" key="3">
    <source>
        <dbReference type="EMBL" id="QQB87939.1"/>
    </source>
</evidence>
<dbReference type="KEGG" id="bdm:EQG53_10100"/>
<name>A0A246K8G6_BREDI</name>
<dbReference type="EMBL" id="CP035093">
    <property type="protein sequence ID" value="QAT14680.1"/>
    <property type="molecule type" value="Genomic_DNA"/>
</dbReference>
<evidence type="ECO:0000313" key="2">
    <source>
        <dbReference type="EMBL" id="QAT14680.1"/>
    </source>
</evidence>
<reference evidence="1 4" key="1">
    <citation type="submission" date="2017-06" db="EMBL/GenBank/DDBJ databases">
        <title>Biodegradation of gentamicin by bacterial consortia AMQD4 in synthetic medium and raw gentamicin sewage.</title>
        <authorList>
            <person name="Chang H."/>
            <person name="Feng Y."/>
            <person name="Li Z."/>
            <person name="Xue J."/>
            <person name="Cheng D."/>
        </authorList>
    </citation>
    <scope>NUCLEOTIDE SEQUENCE [LARGE SCALE GENOMIC DNA]</scope>
    <source>
        <strain evidence="1 4">BZC3</strain>
    </source>
</reference>
<dbReference type="STRING" id="293.GCA_000988015_00819"/>
<dbReference type="Proteomes" id="UP000287388">
    <property type="component" value="Chromosome"/>
</dbReference>
<dbReference type="GeneID" id="56577423"/>
<evidence type="ECO:0000313" key="6">
    <source>
        <dbReference type="Proteomes" id="UP000596117"/>
    </source>
</evidence>
<organism evidence="1 4">
    <name type="scientific">Brevundimonas diminuta</name>
    <name type="common">Pseudomonas diminuta</name>
    <dbReference type="NCBI Taxonomy" id="293"/>
    <lineage>
        <taxon>Bacteria</taxon>
        <taxon>Pseudomonadati</taxon>
        <taxon>Pseudomonadota</taxon>
        <taxon>Alphaproteobacteria</taxon>
        <taxon>Caulobacterales</taxon>
        <taxon>Caulobacteraceae</taxon>
        <taxon>Brevundimonas</taxon>
    </lineage>
</organism>
<proteinExistence type="predicted"/>
<evidence type="ECO:0000313" key="5">
    <source>
        <dbReference type="Proteomes" id="UP000287388"/>
    </source>
</evidence>
<dbReference type="RefSeq" id="WP_003164562.1">
    <property type="nucleotide sequence ID" value="NZ_BJNC01000005.1"/>
</dbReference>
<dbReference type="EMBL" id="CP066026">
    <property type="protein sequence ID" value="QQB87939.1"/>
    <property type="molecule type" value="Genomic_DNA"/>
</dbReference>
<keyword evidence="6" id="KW-1185">Reference proteome</keyword>
<dbReference type="Proteomes" id="UP000197024">
    <property type="component" value="Chromosome"/>
</dbReference>
<reference evidence="2 5" key="3">
    <citation type="submission" date="2019-01" db="EMBL/GenBank/DDBJ databases">
        <title>Brevundimonas diminuta Genome sequencing and assembly.</title>
        <authorList>
            <person name="Chen H."/>
        </authorList>
    </citation>
    <scope>NUCLEOTIDE SEQUENCE [LARGE SCALE GENOMIC DNA]</scope>
    <source>
        <strain evidence="2">ATCC</strain>
        <strain evidence="5">ATCC(B) 19146</strain>
    </source>
</reference>